<feature type="transmembrane region" description="Helical" evidence="8">
    <location>
        <begin position="358"/>
        <end position="379"/>
    </location>
</feature>
<feature type="transmembrane region" description="Helical" evidence="8">
    <location>
        <begin position="73"/>
        <end position="98"/>
    </location>
</feature>
<dbReference type="Pfam" id="PF03062">
    <property type="entry name" value="MBOAT"/>
    <property type="match status" value="1"/>
</dbReference>
<dbReference type="PIRSF" id="PIRSF016636">
    <property type="entry name" value="AlgI_DltB"/>
    <property type="match status" value="1"/>
</dbReference>
<feature type="transmembrane region" description="Helical" evidence="8">
    <location>
        <begin position="325"/>
        <end position="342"/>
    </location>
</feature>
<keyword evidence="7" id="KW-0012">Acyltransferase</keyword>
<evidence type="ECO:0000256" key="2">
    <source>
        <dbReference type="ARBA" id="ARBA00010323"/>
    </source>
</evidence>
<keyword evidence="7 9" id="KW-0808">Transferase</keyword>
<keyword evidence="10" id="KW-1185">Reference proteome</keyword>
<dbReference type="InterPro" id="IPR051085">
    <property type="entry name" value="MB_O-acyltransferase"/>
</dbReference>
<keyword evidence="5 8" id="KW-1133">Transmembrane helix</keyword>
<evidence type="ECO:0000256" key="5">
    <source>
        <dbReference type="ARBA" id="ARBA00022989"/>
    </source>
</evidence>
<keyword evidence="6 7" id="KW-0472">Membrane</keyword>
<evidence type="ECO:0000313" key="10">
    <source>
        <dbReference type="Proteomes" id="UP000189933"/>
    </source>
</evidence>
<evidence type="ECO:0000256" key="1">
    <source>
        <dbReference type="ARBA" id="ARBA00004651"/>
    </source>
</evidence>
<feature type="transmembrane region" description="Helical" evidence="8">
    <location>
        <begin position="300"/>
        <end position="319"/>
    </location>
</feature>
<dbReference type="InterPro" id="IPR028362">
    <property type="entry name" value="AlgI"/>
</dbReference>
<dbReference type="GO" id="GO:0016746">
    <property type="term" value="F:acyltransferase activity"/>
    <property type="evidence" value="ECO:0007669"/>
    <property type="project" value="UniProtKB-KW"/>
</dbReference>
<feature type="transmembrane region" description="Helical" evidence="8">
    <location>
        <begin position="37"/>
        <end position="61"/>
    </location>
</feature>
<dbReference type="AlphaFoldDB" id="A0A1T4PLP3"/>
<dbReference type="RefSeq" id="WP_159071775.1">
    <property type="nucleotide sequence ID" value="NZ_FUXM01000012.1"/>
</dbReference>
<dbReference type="PANTHER" id="PTHR13285">
    <property type="entry name" value="ACYLTRANSFERASE"/>
    <property type="match status" value="1"/>
</dbReference>
<keyword evidence="3 7" id="KW-1003">Cell membrane</keyword>
<organism evidence="9 10">
    <name type="scientific">Carboxydocella sporoproducens DSM 16521</name>
    <dbReference type="NCBI Taxonomy" id="1121270"/>
    <lineage>
        <taxon>Bacteria</taxon>
        <taxon>Bacillati</taxon>
        <taxon>Bacillota</taxon>
        <taxon>Clostridia</taxon>
        <taxon>Eubacteriales</taxon>
        <taxon>Clostridiales Family XVI. Incertae Sedis</taxon>
        <taxon>Carboxydocella</taxon>
    </lineage>
</organism>
<comment type="subcellular location">
    <subcellularLocation>
        <location evidence="1">Cell membrane</location>
        <topology evidence="1">Multi-pass membrane protein</topology>
    </subcellularLocation>
</comment>
<protein>
    <submittedName>
        <fullName evidence="9">Alginate O-acetyltransferase complex protein AlgI</fullName>
    </submittedName>
</protein>
<evidence type="ECO:0000256" key="8">
    <source>
        <dbReference type="SAM" id="Phobius"/>
    </source>
</evidence>
<dbReference type="PIRSF" id="PIRSF500217">
    <property type="entry name" value="AlgI"/>
    <property type="match status" value="1"/>
</dbReference>
<evidence type="ECO:0000256" key="3">
    <source>
        <dbReference type="ARBA" id="ARBA00022475"/>
    </source>
</evidence>
<dbReference type="EMBL" id="FUXM01000012">
    <property type="protein sequence ID" value="SJZ92412.1"/>
    <property type="molecule type" value="Genomic_DNA"/>
</dbReference>
<keyword evidence="4 8" id="KW-0812">Transmembrane</keyword>
<evidence type="ECO:0000256" key="4">
    <source>
        <dbReference type="ARBA" id="ARBA00022692"/>
    </source>
</evidence>
<comment type="similarity">
    <text evidence="2 7">Belongs to the membrane-bound acyltransferase family.</text>
</comment>
<dbReference type="InterPro" id="IPR024194">
    <property type="entry name" value="Ac/AlaTfrase_AlgI/DltB"/>
</dbReference>
<evidence type="ECO:0000256" key="6">
    <source>
        <dbReference type="ARBA" id="ARBA00023136"/>
    </source>
</evidence>
<proteinExistence type="inferred from homology"/>
<dbReference type="GO" id="GO:0042121">
    <property type="term" value="P:alginic acid biosynthetic process"/>
    <property type="evidence" value="ECO:0007669"/>
    <property type="project" value="InterPro"/>
</dbReference>
<dbReference type="Proteomes" id="UP000189933">
    <property type="component" value="Unassembled WGS sequence"/>
</dbReference>
<name>A0A1T4PLP3_9FIRM</name>
<dbReference type="OrthoDB" id="9805788at2"/>
<sequence>MVLLSWTSGLILLVMVGVFWLLPGSSSRSLWLALSNIALLLYWYPGQGLLMLGLAMLTFLLGEILSRWGQRRAWLLALAIIVVSFYLLYTKYFAFLLQILNQALQALGQPGRWHWEQVAVPVGISFVTFRWLHYVIDSYWGKVEQRELITFLGYSFFWPILTSGPIERWQDFSRQLGEKQRWQWNYLWEGLERILLGLFKKLLVAAALAPLASGLSKPGLSAGAYWLAAHAYAWQLYVDFSGYTDIAVGSSRFFGLRIQENFDWPYLRGNISLFWKHWHMSLTRWFRDYLFIPLGGSRVAFRRILFNTLVVMFVTGIWHGAGWNFIFWGMLHAGALILWRLYRRYLLPRLPESWPDQYWYRGLAIFITYNFVVLAWIPFTTNLQQALRVLQIMGGGG</sequence>
<dbReference type="InterPro" id="IPR004299">
    <property type="entry name" value="MBOAT_fam"/>
</dbReference>
<dbReference type="GO" id="GO:0005886">
    <property type="term" value="C:plasma membrane"/>
    <property type="evidence" value="ECO:0007669"/>
    <property type="project" value="UniProtKB-SubCell"/>
</dbReference>
<reference evidence="10" key="1">
    <citation type="submission" date="2017-02" db="EMBL/GenBank/DDBJ databases">
        <authorList>
            <person name="Varghese N."/>
            <person name="Submissions S."/>
        </authorList>
    </citation>
    <scope>NUCLEOTIDE SEQUENCE [LARGE SCALE GENOMIC DNA]</scope>
    <source>
        <strain evidence="10">DSM 16521</strain>
    </source>
</reference>
<evidence type="ECO:0000313" key="9">
    <source>
        <dbReference type="EMBL" id="SJZ92412.1"/>
    </source>
</evidence>
<accession>A0A1T4PLP3</accession>
<gene>
    <name evidence="9" type="ORF">SAMN02745885_01330</name>
</gene>
<evidence type="ECO:0000256" key="7">
    <source>
        <dbReference type="PIRNR" id="PIRNR016636"/>
    </source>
</evidence>
<dbReference type="PANTHER" id="PTHR13285:SF18">
    <property type="entry name" value="PROTEIN-CYSTEINE N-PALMITOYLTRANSFERASE RASP"/>
    <property type="match status" value="1"/>
</dbReference>